<reference evidence="2" key="1">
    <citation type="submission" date="2017-01" db="EMBL/GenBank/DDBJ databases">
        <authorList>
            <person name="Varghese N."/>
            <person name="Submissions S."/>
        </authorList>
    </citation>
    <scope>NUCLEOTIDE SEQUENCE [LARGE SCALE GENOMIC DNA]</scope>
    <source>
        <strain evidence="2">DSM 16176</strain>
    </source>
</reference>
<dbReference type="Pfam" id="PF06289">
    <property type="entry name" value="FlbD"/>
    <property type="match status" value="1"/>
</dbReference>
<dbReference type="STRING" id="252246.SAMN05421799_106182"/>
<evidence type="ECO:0000313" key="1">
    <source>
        <dbReference type="EMBL" id="SIS90508.1"/>
    </source>
</evidence>
<dbReference type="InterPro" id="IPR009384">
    <property type="entry name" value="SwrD-like"/>
</dbReference>
<keyword evidence="1" id="KW-0969">Cilium</keyword>
<dbReference type="Proteomes" id="UP000186156">
    <property type="component" value="Unassembled WGS sequence"/>
</dbReference>
<accession>A0A1N7MWW4</accession>
<dbReference type="PANTHER" id="PTHR39185:SF1">
    <property type="entry name" value="SWARMING MOTILITY PROTEIN SWRD"/>
    <property type="match status" value="1"/>
</dbReference>
<protein>
    <submittedName>
        <fullName evidence="1">Flagellar protein FlbD</fullName>
    </submittedName>
</protein>
<keyword evidence="1" id="KW-0282">Flagellum</keyword>
<proteinExistence type="predicted"/>
<dbReference type="EMBL" id="FTOO01000006">
    <property type="protein sequence ID" value="SIS90508.1"/>
    <property type="molecule type" value="Genomic_DNA"/>
</dbReference>
<gene>
    <name evidence="1" type="ORF">SAMN05421799_106182</name>
</gene>
<keyword evidence="1" id="KW-0966">Cell projection</keyword>
<name>A0A1N7MWW4_9BACL</name>
<evidence type="ECO:0000313" key="2">
    <source>
        <dbReference type="Proteomes" id="UP000186156"/>
    </source>
</evidence>
<dbReference type="PANTHER" id="PTHR39185">
    <property type="entry name" value="SWARMING MOTILITY PROTEIN SWRD"/>
    <property type="match status" value="1"/>
</dbReference>
<sequence length="72" mass="7956">MIALTRLNGSVVWLNPLHIELIEVTPDSVVTLTNGHKYVVLEDPETIASKMIEVYRRIGLVAARVRDEGGEG</sequence>
<dbReference type="RefSeq" id="WP_076347161.1">
    <property type="nucleotide sequence ID" value="NZ_FTOO01000006.1"/>
</dbReference>
<keyword evidence="2" id="KW-1185">Reference proteome</keyword>
<dbReference type="AlphaFoldDB" id="A0A1N7MWW4"/>
<dbReference type="OrthoDB" id="9799862at2"/>
<organism evidence="1 2">
    <name type="scientific">Alicyclobacillus vulcanalis</name>
    <dbReference type="NCBI Taxonomy" id="252246"/>
    <lineage>
        <taxon>Bacteria</taxon>
        <taxon>Bacillati</taxon>
        <taxon>Bacillota</taxon>
        <taxon>Bacilli</taxon>
        <taxon>Bacillales</taxon>
        <taxon>Alicyclobacillaceae</taxon>
        <taxon>Alicyclobacillus</taxon>
    </lineage>
</organism>